<dbReference type="GO" id="GO:0008168">
    <property type="term" value="F:methyltransferase activity"/>
    <property type="evidence" value="ECO:0007669"/>
    <property type="project" value="UniProtKB-KW"/>
</dbReference>
<reference evidence="6 7" key="1">
    <citation type="submission" date="2019-06" db="EMBL/GenBank/DDBJ databases">
        <title>Draft genome sequence of Actinomyces johnsonii CCUG 34287T.</title>
        <authorList>
            <person name="Salva-Serra F."/>
            <person name="Cardew S."/>
            <person name="Moore E."/>
        </authorList>
    </citation>
    <scope>NUCLEOTIDE SEQUENCE [LARGE SCALE GENOMIC DNA]</scope>
    <source>
        <strain evidence="6 7">CCUG 34287</strain>
    </source>
</reference>
<name>A0A508ACB8_9ACTO</name>
<proteinExistence type="predicted"/>
<evidence type="ECO:0000256" key="3">
    <source>
        <dbReference type="ARBA" id="ARBA00022989"/>
    </source>
</evidence>
<keyword evidence="3 5" id="KW-1133">Transmembrane helix</keyword>
<feature type="transmembrane region" description="Helical" evidence="5">
    <location>
        <begin position="38"/>
        <end position="58"/>
    </location>
</feature>
<dbReference type="RefSeq" id="WP_141423512.1">
    <property type="nucleotide sequence ID" value="NZ_JASPFB010000001.1"/>
</dbReference>
<keyword evidence="6" id="KW-0808">Transferase</keyword>
<evidence type="ECO:0000256" key="2">
    <source>
        <dbReference type="ARBA" id="ARBA00022692"/>
    </source>
</evidence>
<keyword evidence="6" id="KW-0489">Methyltransferase</keyword>
<evidence type="ECO:0000256" key="4">
    <source>
        <dbReference type="ARBA" id="ARBA00023136"/>
    </source>
</evidence>
<evidence type="ECO:0000313" key="6">
    <source>
        <dbReference type="EMBL" id="TQD44695.1"/>
    </source>
</evidence>
<evidence type="ECO:0000256" key="5">
    <source>
        <dbReference type="SAM" id="Phobius"/>
    </source>
</evidence>
<comment type="subcellular location">
    <subcellularLocation>
        <location evidence="1">Endomembrane system</location>
        <topology evidence="1">Multi-pass membrane protein</topology>
    </subcellularLocation>
</comment>
<keyword evidence="4 5" id="KW-0472">Membrane</keyword>
<evidence type="ECO:0000256" key="1">
    <source>
        <dbReference type="ARBA" id="ARBA00004127"/>
    </source>
</evidence>
<dbReference type="Gene3D" id="1.20.120.1630">
    <property type="match status" value="1"/>
</dbReference>
<comment type="caution">
    <text evidence="6">The sequence shown here is derived from an EMBL/GenBank/DDBJ whole genome shotgun (WGS) entry which is preliminary data.</text>
</comment>
<gene>
    <name evidence="6" type="ORF">FK256_02140</name>
</gene>
<dbReference type="InterPro" id="IPR007318">
    <property type="entry name" value="Phopholipid_MeTrfase"/>
</dbReference>
<dbReference type="PANTHER" id="PTHR12714">
    <property type="entry name" value="PROTEIN-S ISOPRENYLCYSTEINE O-METHYLTRANSFERASE"/>
    <property type="match status" value="1"/>
</dbReference>
<dbReference type="Pfam" id="PF04191">
    <property type="entry name" value="PEMT"/>
    <property type="match status" value="1"/>
</dbReference>
<sequence length="169" mass="18419">MVIERFRRPPPAVLLAMAGLAQSAVTRGRRMTPSSMAVAAPVLGVSFCLLAGSASSFLRHHTTVDPIRVERAQCLVVDGPNRLTRNPMYVGLAGALLAHAIARRSPSAVIPLIGFVWLIDRHQIPAEEKALEARFGQAYLDYKKAVPRWLGTRGASMDDPGHELKMRDA</sequence>
<dbReference type="AlphaFoldDB" id="A0A508ACB8"/>
<dbReference type="EMBL" id="VICB01000003">
    <property type="protein sequence ID" value="TQD44695.1"/>
    <property type="molecule type" value="Genomic_DNA"/>
</dbReference>
<organism evidence="6 7">
    <name type="scientific">Actinomyces johnsonii</name>
    <dbReference type="NCBI Taxonomy" id="544581"/>
    <lineage>
        <taxon>Bacteria</taxon>
        <taxon>Bacillati</taxon>
        <taxon>Actinomycetota</taxon>
        <taxon>Actinomycetes</taxon>
        <taxon>Actinomycetales</taxon>
        <taxon>Actinomycetaceae</taxon>
        <taxon>Actinomyces</taxon>
    </lineage>
</organism>
<protein>
    <submittedName>
        <fullName evidence="6">Isoprenylcysteine carboxylmethyltransferase family protein</fullName>
    </submittedName>
</protein>
<keyword evidence="2 5" id="KW-0812">Transmembrane</keyword>
<dbReference type="GO" id="GO:0032259">
    <property type="term" value="P:methylation"/>
    <property type="evidence" value="ECO:0007669"/>
    <property type="project" value="UniProtKB-KW"/>
</dbReference>
<evidence type="ECO:0000313" key="7">
    <source>
        <dbReference type="Proteomes" id="UP000319010"/>
    </source>
</evidence>
<dbReference type="GO" id="GO:0012505">
    <property type="term" value="C:endomembrane system"/>
    <property type="evidence" value="ECO:0007669"/>
    <property type="project" value="UniProtKB-SubCell"/>
</dbReference>
<accession>A0A508ACB8</accession>
<dbReference type="PANTHER" id="PTHR12714:SF9">
    <property type="entry name" value="PROTEIN-S-ISOPRENYLCYSTEINE O-METHYLTRANSFERASE"/>
    <property type="match status" value="1"/>
</dbReference>
<dbReference type="Proteomes" id="UP000319010">
    <property type="component" value="Unassembled WGS sequence"/>
</dbReference>